<proteinExistence type="predicted"/>
<keyword evidence="3" id="KW-0804">Transcription</keyword>
<evidence type="ECO:0000256" key="1">
    <source>
        <dbReference type="ARBA" id="ARBA00023015"/>
    </source>
</evidence>
<dbReference type="Gene3D" id="3.40.50.2300">
    <property type="match status" value="2"/>
</dbReference>
<reference evidence="5" key="1">
    <citation type="submission" date="2021-11" db="EMBL/GenBank/DDBJ databases">
        <title>Clostridia strains as spoilage organisms.</title>
        <authorList>
            <person name="Wambui J."/>
            <person name="Stevens M.J.A."/>
            <person name="Stephan R."/>
        </authorList>
    </citation>
    <scope>NUCLEOTIDE SEQUENCE</scope>
    <source>
        <strain evidence="5">CF009</strain>
    </source>
</reference>
<evidence type="ECO:0000313" key="6">
    <source>
        <dbReference type="Proteomes" id="UP001164733"/>
    </source>
</evidence>
<dbReference type="AlphaFoldDB" id="A0AA47EIC9"/>
<dbReference type="SUPFAM" id="SSF53822">
    <property type="entry name" value="Periplasmic binding protein-like I"/>
    <property type="match status" value="1"/>
</dbReference>
<dbReference type="GO" id="GO:0003700">
    <property type="term" value="F:DNA-binding transcription factor activity"/>
    <property type="evidence" value="ECO:0007669"/>
    <property type="project" value="TreeGrafter"/>
</dbReference>
<dbReference type="RefSeq" id="WP_309245008.1">
    <property type="nucleotide sequence ID" value="NZ_JAHLDP010000001.1"/>
</dbReference>
<evidence type="ECO:0000256" key="2">
    <source>
        <dbReference type="ARBA" id="ARBA00023125"/>
    </source>
</evidence>
<feature type="domain" description="HTH lacI-type" evidence="4">
    <location>
        <begin position="7"/>
        <end position="53"/>
    </location>
</feature>
<evidence type="ECO:0000256" key="3">
    <source>
        <dbReference type="ARBA" id="ARBA00023163"/>
    </source>
</evidence>
<dbReference type="CDD" id="cd01392">
    <property type="entry name" value="HTH_LacI"/>
    <property type="match status" value="1"/>
</dbReference>
<dbReference type="GO" id="GO:0000976">
    <property type="term" value="F:transcription cis-regulatory region binding"/>
    <property type="evidence" value="ECO:0007669"/>
    <property type="project" value="TreeGrafter"/>
</dbReference>
<dbReference type="SUPFAM" id="SSF47413">
    <property type="entry name" value="lambda repressor-like DNA-binding domains"/>
    <property type="match status" value="1"/>
</dbReference>
<dbReference type="SMART" id="SM00354">
    <property type="entry name" value="HTH_LACI"/>
    <property type="match status" value="1"/>
</dbReference>
<dbReference type="InterPro" id="IPR046335">
    <property type="entry name" value="LacI/GalR-like_sensor"/>
</dbReference>
<dbReference type="Proteomes" id="UP001164733">
    <property type="component" value="Chromosome"/>
</dbReference>
<dbReference type="PANTHER" id="PTHR30146">
    <property type="entry name" value="LACI-RELATED TRANSCRIPTIONAL REPRESSOR"/>
    <property type="match status" value="1"/>
</dbReference>
<keyword evidence="1" id="KW-0805">Transcription regulation</keyword>
<dbReference type="PROSITE" id="PS50932">
    <property type="entry name" value="HTH_LACI_2"/>
    <property type="match status" value="1"/>
</dbReference>
<sequence length="339" mass="38463">MSVKLMVTIKDIANSAGVSIATVSRVLNFDEKLNVTDITKQRIFQVAEELNYVKKNDKNIKKSTFKVAIANWYTEKEEVLDPYYLSIRLAVEKKCASENIEVVKLSPLFNIGLKEVDGIIAIGKFGIRELEKLKTVSENIVFVDSSPESDSYDSVVCDLKYATINILNYLEKLGHKNIGFISGIEYVNDGKDIFVDRRERTYKEEMRLRGIDYKTNLYIGKFTPQSGYELMKKALEDKNDITAYIVANDSMAIGAYRAISEANLQIPEDISVISYNDNITSQFIVPPLTTVKIYMEFMGETAVELIIEQLKDEREIAKKVVIPTKIIERGSCSQIKKNL</sequence>
<dbReference type="Pfam" id="PF13377">
    <property type="entry name" value="Peripla_BP_3"/>
    <property type="match status" value="1"/>
</dbReference>
<evidence type="ECO:0000259" key="4">
    <source>
        <dbReference type="PROSITE" id="PS50932"/>
    </source>
</evidence>
<dbReference type="PROSITE" id="PS00356">
    <property type="entry name" value="HTH_LACI_1"/>
    <property type="match status" value="1"/>
</dbReference>
<evidence type="ECO:0000313" key="5">
    <source>
        <dbReference type="EMBL" id="WAG60752.1"/>
    </source>
</evidence>
<keyword evidence="2 5" id="KW-0238">DNA-binding</keyword>
<dbReference type="Pfam" id="PF00356">
    <property type="entry name" value="LacI"/>
    <property type="match status" value="1"/>
</dbReference>
<accession>A0AA47EIC9</accession>
<dbReference type="PANTHER" id="PTHR30146:SF149">
    <property type="entry name" value="HTH-TYPE TRANSCRIPTIONAL REGULATOR EBGR"/>
    <property type="match status" value="1"/>
</dbReference>
<protein>
    <submittedName>
        <fullName evidence="5">LacI family DNA-binding transcriptional regulator</fullName>
    </submittedName>
</protein>
<dbReference type="InterPro" id="IPR010982">
    <property type="entry name" value="Lambda_DNA-bd_dom_sf"/>
</dbReference>
<dbReference type="CDD" id="cd01544">
    <property type="entry name" value="PBP1_GalR"/>
    <property type="match status" value="1"/>
</dbReference>
<dbReference type="InterPro" id="IPR000843">
    <property type="entry name" value="HTH_LacI"/>
</dbReference>
<dbReference type="EMBL" id="CP086239">
    <property type="protein sequence ID" value="WAG60752.1"/>
    <property type="molecule type" value="Genomic_DNA"/>
</dbReference>
<dbReference type="PRINTS" id="PR00036">
    <property type="entry name" value="HTHLACI"/>
</dbReference>
<dbReference type="Gene3D" id="1.10.260.40">
    <property type="entry name" value="lambda repressor-like DNA-binding domains"/>
    <property type="match status" value="1"/>
</dbReference>
<organism evidence="5 6">
    <name type="scientific">Clostridium estertheticum</name>
    <dbReference type="NCBI Taxonomy" id="238834"/>
    <lineage>
        <taxon>Bacteria</taxon>
        <taxon>Bacillati</taxon>
        <taxon>Bacillota</taxon>
        <taxon>Clostridia</taxon>
        <taxon>Eubacteriales</taxon>
        <taxon>Clostridiaceae</taxon>
        <taxon>Clostridium</taxon>
    </lineage>
</organism>
<dbReference type="InterPro" id="IPR028082">
    <property type="entry name" value="Peripla_BP_I"/>
</dbReference>
<gene>
    <name evidence="5" type="ORF">LL038_00425</name>
</gene>
<name>A0AA47EIC9_9CLOT</name>